<evidence type="ECO:0000256" key="18">
    <source>
        <dbReference type="ARBA" id="ARBA00058205"/>
    </source>
</evidence>
<evidence type="ECO:0000256" key="3">
    <source>
        <dbReference type="ARBA" id="ARBA00004186"/>
    </source>
</evidence>
<evidence type="ECO:0000256" key="10">
    <source>
        <dbReference type="ARBA" id="ARBA00023128"/>
    </source>
</evidence>
<comment type="similarity">
    <text evidence="5">Belongs to the thioesterase PaaI family.</text>
</comment>
<comment type="catalytic activity">
    <reaction evidence="15">
        <text>dodecanoyl-CoA + H2O = dodecanoate + CoA + H(+)</text>
        <dbReference type="Rhea" id="RHEA:30135"/>
        <dbReference type="ChEBI" id="CHEBI:15377"/>
        <dbReference type="ChEBI" id="CHEBI:15378"/>
        <dbReference type="ChEBI" id="CHEBI:18262"/>
        <dbReference type="ChEBI" id="CHEBI:57287"/>
        <dbReference type="ChEBI" id="CHEBI:57375"/>
    </reaction>
    <physiologicalReaction direction="left-to-right" evidence="15">
        <dbReference type="Rhea" id="RHEA:30136"/>
    </physiologicalReaction>
</comment>
<evidence type="ECO:0000256" key="15">
    <source>
        <dbReference type="ARBA" id="ARBA00048074"/>
    </source>
</evidence>
<evidence type="ECO:0000256" key="5">
    <source>
        <dbReference type="ARBA" id="ARBA00008324"/>
    </source>
</evidence>
<evidence type="ECO:0000256" key="1">
    <source>
        <dbReference type="ARBA" id="ARBA00004123"/>
    </source>
</evidence>
<evidence type="ECO:0000256" key="7">
    <source>
        <dbReference type="ARBA" id="ARBA00022801"/>
    </source>
</evidence>
<dbReference type="PANTHER" id="PTHR21660:SF1">
    <property type="entry name" value="ACYL-COENZYME A THIOESTERASE 13"/>
    <property type="match status" value="1"/>
</dbReference>
<evidence type="ECO:0000313" key="26">
    <source>
        <dbReference type="Proteomes" id="UP001353858"/>
    </source>
</evidence>
<dbReference type="GO" id="GO:0005634">
    <property type="term" value="C:nucleus"/>
    <property type="evidence" value="ECO:0007669"/>
    <property type="project" value="UniProtKB-SubCell"/>
</dbReference>
<organism evidence="25 26">
    <name type="scientific">Aquatica leii</name>
    <dbReference type="NCBI Taxonomy" id="1421715"/>
    <lineage>
        <taxon>Eukaryota</taxon>
        <taxon>Metazoa</taxon>
        <taxon>Ecdysozoa</taxon>
        <taxon>Arthropoda</taxon>
        <taxon>Hexapoda</taxon>
        <taxon>Insecta</taxon>
        <taxon>Pterygota</taxon>
        <taxon>Neoptera</taxon>
        <taxon>Endopterygota</taxon>
        <taxon>Coleoptera</taxon>
        <taxon>Polyphaga</taxon>
        <taxon>Elateriformia</taxon>
        <taxon>Elateroidea</taxon>
        <taxon>Lampyridae</taxon>
        <taxon>Luciolinae</taxon>
        <taxon>Aquatica</taxon>
    </lineage>
</organism>
<evidence type="ECO:0000256" key="4">
    <source>
        <dbReference type="ARBA" id="ARBA00004514"/>
    </source>
</evidence>
<evidence type="ECO:0000256" key="6">
    <source>
        <dbReference type="ARBA" id="ARBA00022490"/>
    </source>
</evidence>
<sequence length="261" mass="29162">MSSNKISLYSKIFRRYIHAVDIEDLILKNKRRFDGNLMKVCINEIGEGKCTADMEVCEEHTNLQNSLHIGMTFTLVDALTTFGLLSHKNSEMVDTVSVDLILSFIVFNNIMGPIFYSFKRAIGTEMIRQFLHKQRGFEQVLKKMKVIEAGNGICLTEFKIDKEHINSRNALHSGLITTLVDSVTSCAFFTHKTCEGSVSVSVNINIKFFNEAYIGDTILVHAKTAKAGNTMGYLECTLSNKANGDIVATGTHVKYLLSSDK</sequence>
<keyword evidence="8" id="KW-0007">Acetylation</keyword>
<dbReference type="EMBL" id="JARPUR010000002">
    <property type="protein sequence ID" value="KAK4881942.1"/>
    <property type="molecule type" value="Genomic_DNA"/>
</dbReference>
<dbReference type="InterPro" id="IPR003736">
    <property type="entry name" value="PAAI_dom"/>
</dbReference>
<dbReference type="Pfam" id="PF03061">
    <property type="entry name" value="4HBT"/>
    <property type="match status" value="1"/>
</dbReference>
<keyword evidence="9" id="KW-0443">Lipid metabolism</keyword>
<dbReference type="SUPFAM" id="SSF54637">
    <property type="entry name" value="Thioesterase/thiol ester dehydrase-isomerase"/>
    <property type="match status" value="2"/>
</dbReference>
<evidence type="ECO:0000256" key="2">
    <source>
        <dbReference type="ARBA" id="ARBA00004173"/>
    </source>
</evidence>
<evidence type="ECO:0000256" key="20">
    <source>
        <dbReference type="ARBA" id="ARBA00067273"/>
    </source>
</evidence>
<evidence type="ECO:0000256" key="9">
    <source>
        <dbReference type="ARBA" id="ARBA00023098"/>
    </source>
</evidence>
<comment type="caution">
    <text evidence="25">The sequence shown here is derived from an EMBL/GenBank/DDBJ whole genome shotgun (WGS) entry which is preliminary data.</text>
</comment>
<evidence type="ECO:0000313" key="25">
    <source>
        <dbReference type="EMBL" id="KAK4881942.1"/>
    </source>
</evidence>
<evidence type="ECO:0000256" key="22">
    <source>
        <dbReference type="ARBA" id="ARBA00081533"/>
    </source>
</evidence>
<comment type="catalytic activity">
    <reaction evidence="16">
        <text>hexanoyl-CoA + H2O = hexanoate + CoA + H(+)</text>
        <dbReference type="Rhea" id="RHEA:40115"/>
        <dbReference type="ChEBI" id="CHEBI:15377"/>
        <dbReference type="ChEBI" id="CHEBI:15378"/>
        <dbReference type="ChEBI" id="CHEBI:17120"/>
        <dbReference type="ChEBI" id="CHEBI:57287"/>
        <dbReference type="ChEBI" id="CHEBI:62620"/>
    </reaction>
    <physiologicalReaction direction="left-to-right" evidence="16">
        <dbReference type="Rhea" id="RHEA:40116"/>
    </physiologicalReaction>
</comment>
<dbReference type="AlphaFoldDB" id="A0AAN7SHT3"/>
<evidence type="ECO:0000256" key="11">
    <source>
        <dbReference type="ARBA" id="ARBA00023212"/>
    </source>
</evidence>
<comment type="subunit">
    <text evidence="19">Homotetramer. Interacts with PCTP.</text>
</comment>
<dbReference type="GO" id="GO:0047617">
    <property type="term" value="F:fatty acyl-CoA hydrolase activity"/>
    <property type="evidence" value="ECO:0007669"/>
    <property type="project" value="InterPro"/>
</dbReference>
<dbReference type="InterPro" id="IPR039298">
    <property type="entry name" value="ACOT13"/>
</dbReference>
<keyword evidence="6" id="KW-0963">Cytoplasm</keyword>
<dbReference type="PANTHER" id="PTHR21660">
    <property type="entry name" value="THIOESTERASE SUPERFAMILY MEMBER-RELATED"/>
    <property type="match status" value="1"/>
</dbReference>
<evidence type="ECO:0000256" key="17">
    <source>
        <dbReference type="ARBA" id="ARBA00052976"/>
    </source>
</evidence>
<dbReference type="GO" id="GO:0005739">
    <property type="term" value="C:mitochondrion"/>
    <property type="evidence" value="ECO:0007669"/>
    <property type="project" value="UniProtKB-SubCell"/>
</dbReference>
<keyword evidence="11" id="KW-0206">Cytoskeleton</keyword>
<protein>
    <recommendedName>
        <fullName evidence="20">Acyl-coenzyme A thioesterase 13</fullName>
    </recommendedName>
    <alternativeName>
        <fullName evidence="22">Hotdog-fold thioesterase superfamily member 2</fullName>
    </alternativeName>
    <alternativeName>
        <fullName evidence="21">Palmitoyl-CoA hydrolase</fullName>
    </alternativeName>
    <alternativeName>
        <fullName evidence="23">Thioesterase superfamily member 2</fullName>
    </alternativeName>
</protein>
<comment type="catalytic activity">
    <reaction evidence="17">
        <text>a fatty acyl-CoA + H2O = a fatty acid + CoA + H(+)</text>
        <dbReference type="Rhea" id="RHEA:16781"/>
        <dbReference type="ChEBI" id="CHEBI:15377"/>
        <dbReference type="ChEBI" id="CHEBI:15378"/>
        <dbReference type="ChEBI" id="CHEBI:28868"/>
        <dbReference type="ChEBI" id="CHEBI:57287"/>
        <dbReference type="ChEBI" id="CHEBI:77636"/>
    </reaction>
    <physiologicalReaction direction="left-to-right" evidence="17">
        <dbReference type="Rhea" id="RHEA:16782"/>
    </physiologicalReaction>
</comment>
<dbReference type="NCBIfam" id="TIGR00369">
    <property type="entry name" value="unchar_dom_1"/>
    <property type="match status" value="1"/>
</dbReference>
<gene>
    <name evidence="25" type="ORF">RN001_005261</name>
</gene>
<evidence type="ECO:0000256" key="14">
    <source>
        <dbReference type="ARBA" id="ARBA00047969"/>
    </source>
</evidence>
<evidence type="ECO:0000256" key="8">
    <source>
        <dbReference type="ARBA" id="ARBA00022990"/>
    </source>
</evidence>
<proteinExistence type="inferred from homology"/>
<dbReference type="Gene3D" id="3.10.129.10">
    <property type="entry name" value="Hotdog Thioesterase"/>
    <property type="match status" value="2"/>
</dbReference>
<comment type="subcellular location">
    <subcellularLocation>
        <location evidence="3">Cytoplasm</location>
        <location evidence="3">Cytoskeleton</location>
        <location evidence="3">Spindle</location>
    </subcellularLocation>
    <subcellularLocation>
        <location evidence="4">Cytoplasm</location>
        <location evidence="4">Cytosol</location>
    </subcellularLocation>
    <subcellularLocation>
        <location evidence="2">Mitochondrion</location>
    </subcellularLocation>
    <subcellularLocation>
        <location evidence="1">Nucleus</location>
    </subcellularLocation>
</comment>
<keyword evidence="26" id="KW-1185">Reference proteome</keyword>
<dbReference type="GO" id="GO:0005829">
    <property type="term" value="C:cytosol"/>
    <property type="evidence" value="ECO:0007669"/>
    <property type="project" value="UniProtKB-SubCell"/>
</dbReference>
<reference evidence="26" key="1">
    <citation type="submission" date="2023-01" db="EMBL/GenBank/DDBJ databases">
        <title>Key to firefly adult light organ development and bioluminescence: homeobox transcription factors regulate luciferase expression and transportation to peroxisome.</title>
        <authorList>
            <person name="Fu X."/>
        </authorList>
    </citation>
    <scope>NUCLEOTIDE SEQUENCE [LARGE SCALE GENOMIC DNA]</scope>
</reference>
<dbReference type="Proteomes" id="UP001353858">
    <property type="component" value="Unassembled WGS sequence"/>
</dbReference>
<dbReference type="CDD" id="cd03443">
    <property type="entry name" value="PaaI_thioesterase"/>
    <property type="match status" value="1"/>
</dbReference>
<evidence type="ECO:0000256" key="12">
    <source>
        <dbReference type="ARBA" id="ARBA00023242"/>
    </source>
</evidence>
<dbReference type="InterPro" id="IPR006683">
    <property type="entry name" value="Thioestr_dom"/>
</dbReference>
<evidence type="ECO:0000256" key="13">
    <source>
        <dbReference type="ARBA" id="ARBA00047588"/>
    </source>
</evidence>
<dbReference type="FunFam" id="3.10.129.10:FF:000021">
    <property type="entry name" value="Acyl-coenzyme A thioesterase 13"/>
    <property type="match status" value="1"/>
</dbReference>
<evidence type="ECO:0000256" key="23">
    <source>
        <dbReference type="ARBA" id="ARBA00083956"/>
    </source>
</evidence>
<evidence type="ECO:0000259" key="24">
    <source>
        <dbReference type="Pfam" id="PF03061"/>
    </source>
</evidence>
<evidence type="ECO:0000256" key="16">
    <source>
        <dbReference type="ARBA" id="ARBA00050199"/>
    </source>
</evidence>
<accession>A0AAN7SHT3</accession>
<evidence type="ECO:0000256" key="21">
    <source>
        <dbReference type="ARBA" id="ARBA00075657"/>
    </source>
</evidence>
<dbReference type="GO" id="GO:0005819">
    <property type="term" value="C:spindle"/>
    <property type="evidence" value="ECO:0007669"/>
    <property type="project" value="UniProtKB-SubCell"/>
</dbReference>
<evidence type="ECO:0000256" key="19">
    <source>
        <dbReference type="ARBA" id="ARBA00064709"/>
    </source>
</evidence>
<keyword evidence="10" id="KW-0496">Mitochondrion</keyword>
<name>A0AAN7SHT3_9COLE</name>
<comment type="catalytic activity">
    <reaction evidence="13">
        <text>octanoyl-CoA + H2O = octanoate + CoA + H(+)</text>
        <dbReference type="Rhea" id="RHEA:30143"/>
        <dbReference type="ChEBI" id="CHEBI:15377"/>
        <dbReference type="ChEBI" id="CHEBI:15378"/>
        <dbReference type="ChEBI" id="CHEBI:25646"/>
        <dbReference type="ChEBI" id="CHEBI:57287"/>
        <dbReference type="ChEBI" id="CHEBI:57386"/>
    </reaction>
    <physiologicalReaction direction="left-to-right" evidence="13">
        <dbReference type="Rhea" id="RHEA:30144"/>
    </physiologicalReaction>
</comment>
<feature type="domain" description="Thioesterase" evidence="24">
    <location>
        <begin position="170"/>
        <end position="243"/>
    </location>
</feature>
<keyword evidence="12" id="KW-0539">Nucleus</keyword>
<dbReference type="InterPro" id="IPR029069">
    <property type="entry name" value="HotDog_dom_sf"/>
</dbReference>
<dbReference type="GO" id="GO:0006629">
    <property type="term" value="P:lipid metabolic process"/>
    <property type="evidence" value="ECO:0007669"/>
    <property type="project" value="UniProtKB-KW"/>
</dbReference>
<comment type="function">
    <text evidence="18">Catalyzes the hydrolysis of acyl-CoAs into free fatty acids and coenzyme A (CoASH), regulating their respective intracellular levels. Has acyl-CoA thioesterase activity towards medium (C12) and long-chain (C18) fatty acyl-CoA substrates. Can also hydrolyze 3-hydroxyphenylacetyl-CoA and 3,4-dihydroxyphenylacetyl-CoA (in vitro). May play a role in controlling adaptive thermogenesis.</text>
</comment>
<comment type="catalytic activity">
    <reaction evidence="14">
        <text>decanoyl-CoA + H2O = decanoate + CoA + H(+)</text>
        <dbReference type="Rhea" id="RHEA:40059"/>
        <dbReference type="ChEBI" id="CHEBI:15377"/>
        <dbReference type="ChEBI" id="CHEBI:15378"/>
        <dbReference type="ChEBI" id="CHEBI:27689"/>
        <dbReference type="ChEBI" id="CHEBI:57287"/>
        <dbReference type="ChEBI" id="CHEBI:61430"/>
    </reaction>
    <physiologicalReaction direction="left-to-right" evidence="14">
        <dbReference type="Rhea" id="RHEA:40060"/>
    </physiologicalReaction>
</comment>
<keyword evidence="7" id="KW-0378">Hydrolase</keyword>